<dbReference type="Proteomes" id="UP000266906">
    <property type="component" value="Unassembled WGS sequence"/>
</dbReference>
<evidence type="ECO:0000259" key="2">
    <source>
        <dbReference type="Pfam" id="PF01337"/>
    </source>
</evidence>
<feature type="domain" description="Barstar (barnase inhibitor)" evidence="2">
    <location>
        <begin position="10"/>
        <end position="77"/>
    </location>
</feature>
<dbReference type="CDD" id="cd05143">
    <property type="entry name" value="Barstar_SaI14_like"/>
    <property type="match status" value="1"/>
</dbReference>
<evidence type="ECO:0000313" key="3">
    <source>
        <dbReference type="EMBL" id="RPE27787.1"/>
    </source>
</evidence>
<evidence type="ECO:0000256" key="1">
    <source>
        <dbReference type="ARBA" id="ARBA00006845"/>
    </source>
</evidence>
<comment type="similarity">
    <text evidence="1">Belongs to the barstar family.</text>
</comment>
<dbReference type="InterPro" id="IPR035905">
    <property type="entry name" value="Barstar-like_sf"/>
</dbReference>
<sequence>MRILPTVTTTYVLDGSRIETLEDFWRIIGEAVNGPGGYFGQNLDAFADCLSGGFGTPDDDDFAVEWRDHQASRTLLGHPETARQLAIRLARCHPTNRPRVGADLAAARQGQGPTVFDWLVEIFEDRAPGTLRLR</sequence>
<dbReference type="Pfam" id="PF01337">
    <property type="entry name" value="Barstar"/>
    <property type="match status" value="1"/>
</dbReference>
<reference evidence="3 4" key="1">
    <citation type="submission" date="2018-11" db="EMBL/GenBank/DDBJ databases">
        <title>Sequencing the genomes of 1000 actinobacteria strains.</title>
        <authorList>
            <person name="Klenk H.-P."/>
        </authorList>
    </citation>
    <scope>NUCLEOTIDE SEQUENCE [LARGE SCALE GENOMIC DNA]</scope>
    <source>
        <strain evidence="3 4">DSM 44781</strain>
    </source>
</reference>
<gene>
    <name evidence="3" type="ORF">EDD38_7077</name>
</gene>
<proteinExistence type="inferred from homology"/>
<dbReference type="EMBL" id="RKQG01000003">
    <property type="protein sequence ID" value="RPE27787.1"/>
    <property type="molecule type" value="Genomic_DNA"/>
</dbReference>
<evidence type="ECO:0000313" key="4">
    <source>
        <dbReference type="Proteomes" id="UP000266906"/>
    </source>
</evidence>
<name>A0A3N4RHE7_9ACTN</name>
<organism evidence="3 4">
    <name type="scientific">Kitasatospora cineracea</name>
    <dbReference type="NCBI Taxonomy" id="88074"/>
    <lineage>
        <taxon>Bacteria</taxon>
        <taxon>Bacillati</taxon>
        <taxon>Actinomycetota</taxon>
        <taxon>Actinomycetes</taxon>
        <taxon>Kitasatosporales</taxon>
        <taxon>Streptomycetaceae</taxon>
        <taxon>Kitasatospora</taxon>
    </lineage>
</organism>
<dbReference type="SUPFAM" id="SSF52038">
    <property type="entry name" value="Barstar-related"/>
    <property type="match status" value="1"/>
</dbReference>
<protein>
    <submittedName>
        <fullName evidence="3">Barstar (Barnase inhibitor)</fullName>
    </submittedName>
</protein>
<dbReference type="Gene3D" id="3.30.370.10">
    <property type="entry name" value="Barstar-like"/>
    <property type="match status" value="1"/>
</dbReference>
<comment type="caution">
    <text evidence="3">The sequence shown here is derived from an EMBL/GenBank/DDBJ whole genome shotgun (WGS) entry which is preliminary data.</text>
</comment>
<dbReference type="AlphaFoldDB" id="A0A3N4RHE7"/>
<accession>A0A3N4RHE7</accession>
<keyword evidence="4" id="KW-1185">Reference proteome</keyword>
<dbReference type="InterPro" id="IPR000468">
    <property type="entry name" value="Barstar"/>
</dbReference>